<dbReference type="AlphaFoldDB" id="A0A2K3PQH1"/>
<reference evidence="2 3" key="2">
    <citation type="journal article" date="2017" name="Front. Plant Sci.">
        <title>Gene Classification and Mining of Molecular Markers Useful in Red Clover (Trifolium pratense) Breeding.</title>
        <authorList>
            <person name="Istvanek J."/>
            <person name="Dluhosova J."/>
            <person name="Dluhos P."/>
            <person name="Patkova L."/>
            <person name="Nedelnik J."/>
            <person name="Repkova J."/>
        </authorList>
    </citation>
    <scope>NUCLEOTIDE SEQUENCE [LARGE SCALE GENOMIC DNA]</scope>
    <source>
        <strain evidence="3">cv. Tatra</strain>
        <tissue evidence="2">Young leaves</tissue>
    </source>
</reference>
<evidence type="ECO:0000256" key="1">
    <source>
        <dbReference type="SAM" id="MobiDB-lite"/>
    </source>
</evidence>
<accession>A0A2K3PQH1</accession>
<proteinExistence type="predicted"/>
<evidence type="ECO:0000313" key="2">
    <source>
        <dbReference type="EMBL" id="PNY17525.1"/>
    </source>
</evidence>
<evidence type="ECO:0000313" key="3">
    <source>
        <dbReference type="Proteomes" id="UP000236291"/>
    </source>
</evidence>
<feature type="compositionally biased region" description="Low complexity" evidence="1">
    <location>
        <begin position="22"/>
        <end position="31"/>
    </location>
</feature>
<organism evidence="2 3">
    <name type="scientific">Trifolium pratense</name>
    <name type="common">Red clover</name>
    <dbReference type="NCBI Taxonomy" id="57577"/>
    <lineage>
        <taxon>Eukaryota</taxon>
        <taxon>Viridiplantae</taxon>
        <taxon>Streptophyta</taxon>
        <taxon>Embryophyta</taxon>
        <taxon>Tracheophyta</taxon>
        <taxon>Spermatophyta</taxon>
        <taxon>Magnoliopsida</taxon>
        <taxon>eudicotyledons</taxon>
        <taxon>Gunneridae</taxon>
        <taxon>Pentapetalae</taxon>
        <taxon>rosids</taxon>
        <taxon>fabids</taxon>
        <taxon>Fabales</taxon>
        <taxon>Fabaceae</taxon>
        <taxon>Papilionoideae</taxon>
        <taxon>50 kb inversion clade</taxon>
        <taxon>NPAAA clade</taxon>
        <taxon>Hologalegina</taxon>
        <taxon>IRL clade</taxon>
        <taxon>Trifolieae</taxon>
        <taxon>Trifolium</taxon>
    </lineage>
</organism>
<feature type="compositionally biased region" description="Pro residues" evidence="1">
    <location>
        <begin position="32"/>
        <end position="51"/>
    </location>
</feature>
<gene>
    <name evidence="2" type="ORF">L195_g014270</name>
</gene>
<name>A0A2K3PQH1_TRIPR</name>
<feature type="region of interest" description="Disordered" evidence="1">
    <location>
        <begin position="14"/>
        <end position="51"/>
    </location>
</feature>
<dbReference type="Proteomes" id="UP000236291">
    <property type="component" value="Unassembled WGS sequence"/>
</dbReference>
<reference evidence="2 3" key="1">
    <citation type="journal article" date="2014" name="Am. J. Bot.">
        <title>Genome assembly and annotation for red clover (Trifolium pratense; Fabaceae).</title>
        <authorList>
            <person name="Istvanek J."/>
            <person name="Jaros M."/>
            <person name="Krenek A."/>
            <person name="Repkova J."/>
        </authorList>
    </citation>
    <scope>NUCLEOTIDE SEQUENCE [LARGE SCALE GENOMIC DNA]</scope>
    <source>
        <strain evidence="3">cv. Tatra</strain>
        <tissue evidence="2">Young leaves</tissue>
    </source>
</reference>
<protein>
    <submittedName>
        <fullName evidence="2">Uncharacterized protein</fullName>
    </submittedName>
</protein>
<dbReference type="EMBL" id="ASHM01009438">
    <property type="protein sequence ID" value="PNY17525.1"/>
    <property type="molecule type" value="Genomic_DNA"/>
</dbReference>
<sequence>MLLLRIRNFQYDQKHQNKKLTPPSILKNSINSPPPPPPPDVDLPPSPAAVV</sequence>
<comment type="caution">
    <text evidence="2">The sequence shown here is derived from an EMBL/GenBank/DDBJ whole genome shotgun (WGS) entry which is preliminary data.</text>
</comment>